<comment type="caution">
    <text evidence="3">The sequence shown here is derived from an EMBL/GenBank/DDBJ whole genome shotgun (WGS) entry which is preliminary data.</text>
</comment>
<organism evidence="3 4">
    <name type="scientific">Mangrovicoccus algicola</name>
    <dbReference type="NCBI Taxonomy" id="2771008"/>
    <lineage>
        <taxon>Bacteria</taxon>
        <taxon>Pseudomonadati</taxon>
        <taxon>Pseudomonadota</taxon>
        <taxon>Alphaproteobacteria</taxon>
        <taxon>Rhodobacterales</taxon>
        <taxon>Paracoccaceae</taxon>
        <taxon>Mangrovicoccus</taxon>
    </lineage>
</organism>
<feature type="transmembrane region" description="Helical" evidence="2">
    <location>
        <begin position="72"/>
        <end position="93"/>
    </location>
</feature>
<name>A0A8J6Z2F5_9RHOB</name>
<feature type="region of interest" description="Disordered" evidence="1">
    <location>
        <begin position="190"/>
        <end position="211"/>
    </location>
</feature>
<dbReference type="Proteomes" id="UP000609121">
    <property type="component" value="Unassembled WGS sequence"/>
</dbReference>
<protein>
    <submittedName>
        <fullName evidence="3">Ferric reductase</fullName>
    </submittedName>
</protein>
<sequence length="211" mass="22223">MRLRTGLAWGGLAAALCLPLALATASPLMQWRGPVYVTGCLAGIAALSLLLLQPLLASNRMPGLSPRQARRLHRLGGAVLAGAVGLHVGGLWITSPPDMIDALLFAAPAAFSLWGVLAFWLLAAAVILAALRHRAGLRSRRWHSRLACAAAGGSIVHAMLVQGLMEPVSKTLLCLCVAAAGAGLLRRRRASRAERPPAPEGAGPRRRRREP</sequence>
<keyword evidence="4" id="KW-1185">Reference proteome</keyword>
<dbReference type="EMBL" id="JACVXA010000092">
    <property type="protein sequence ID" value="MBE3640416.1"/>
    <property type="molecule type" value="Genomic_DNA"/>
</dbReference>
<gene>
    <name evidence="3" type="ORF">ICN82_19610</name>
</gene>
<keyword evidence="2" id="KW-0472">Membrane</keyword>
<keyword evidence="2" id="KW-0812">Transmembrane</keyword>
<evidence type="ECO:0000256" key="1">
    <source>
        <dbReference type="SAM" id="MobiDB-lite"/>
    </source>
</evidence>
<evidence type="ECO:0000313" key="4">
    <source>
        <dbReference type="Proteomes" id="UP000609121"/>
    </source>
</evidence>
<feature type="transmembrane region" description="Helical" evidence="2">
    <location>
        <begin position="33"/>
        <end position="52"/>
    </location>
</feature>
<reference evidence="3" key="1">
    <citation type="submission" date="2020-09" db="EMBL/GenBank/DDBJ databases">
        <title>A novel bacterium of genus Mangrovicoccus, isolated from South China Sea.</title>
        <authorList>
            <person name="Huang H."/>
            <person name="Mo K."/>
            <person name="Hu Y."/>
        </authorList>
    </citation>
    <scope>NUCLEOTIDE SEQUENCE</scope>
    <source>
        <strain evidence="3">HB182678</strain>
    </source>
</reference>
<accession>A0A8J6Z2F5</accession>
<evidence type="ECO:0000313" key="3">
    <source>
        <dbReference type="EMBL" id="MBE3640416.1"/>
    </source>
</evidence>
<keyword evidence="2" id="KW-1133">Transmembrane helix</keyword>
<feature type="transmembrane region" description="Helical" evidence="2">
    <location>
        <begin position="105"/>
        <end position="130"/>
    </location>
</feature>
<proteinExistence type="predicted"/>
<dbReference type="RefSeq" id="WP_193186522.1">
    <property type="nucleotide sequence ID" value="NZ_JACVXA010000092.1"/>
</dbReference>
<evidence type="ECO:0000256" key="2">
    <source>
        <dbReference type="SAM" id="Phobius"/>
    </source>
</evidence>
<dbReference type="AlphaFoldDB" id="A0A8J6Z2F5"/>